<dbReference type="PROSITE" id="PS51257">
    <property type="entry name" value="PROKAR_LIPOPROTEIN"/>
    <property type="match status" value="1"/>
</dbReference>
<dbReference type="AlphaFoldDB" id="A0A829M004"/>
<feature type="chain" id="PRO_5033058921" description="Lipoprotein" evidence="1">
    <location>
        <begin position="25"/>
        <end position="139"/>
    </location>
</feature>
<accession>A0A829M004</accession>
<evidence type="ECO:0008006" key="4">
    <source>
        <dbReference type="Google" id="ProtNLM"/>
    </source>
</evidence>
<reference evidence="3" key="1">
    <citation type="submission" date="2013-10" db="EMBL/GenBank/DDBJ databases">
        <title>Draft genome sequence of Lactobacillus fermentum NB-22.</title>
        <authorList>
            <person name="Chaplin A.V."/>
            <person name="Shkoporov A.N."/>
            <person name="Khokhlova E.V."/>
            <person name="Efimov B.A."/>
            <person name="Kafarskaia L.I."/>
        </authorList>
    </citation>
    <scope>NUCLEOTIDE SEQUENCE [LARGE SCALE GENOMIC DNA]</scope>
    <source>
        <strain evidence="3">NB-22</strain>
    </source>
</reference>
<protein>
    <recommendedName>
        <fullName evidence="4">Lipoprotein</fullName>
    </recommendedName>
</protein>
<sequence length="139" mass="15642">MKKLKYVLALVAVLLVGVSLTACGKSTTEKLQSQKWDFTTKTDTMTAKFKKNGTLIVGTQLLTASYDYKVCSPKNSKQEYLMIKDKSDSNRIIKYVYTISDDKNNGYVLKPVQKKMNLWAKIDGTDNMKSTLKLSPKGE</sequence>
<comment type="caution">
    <text evidence="2">The sequence shown here is derived from an EMBL/GenBank/DDBJ whole genome shotgun (WGS) entry which is preliminary data.</text>
</comment>
<name>A0A829M004_LIMFE</name>
<proteinExistence type="predicted"/>
<keyword evidence="1" id="KW-0732">Signal</keyword>
<dbReference type="Proteomes" id="UP000018412">
    <property type="component" value="Unassembled WGS sequence"/>
</dbReference>
<evidence type="ECO:0000256" key="1">
    <source>
        <dbReference type="SAM" id="SignalP"/>
    </source>
</evidence>
<evidence type="ECO:0000313" key="3">
    <source>
        <dbReference type="Proteomes" id="UP000018412"/>
    </source>
</evidence>
<organism evidence="2 3">
    <name type="scientific">Limosilactobacillus fermentum NB-22</name>
    <dbReference type="NCBI Taxonomy" id="1408443"/>
    <lineage>
        <taxon>Bacteria</taxon>
        <taxon>Bacillati</taxon>
        <taxon>Bacillota</taxon>
        <taxon>Bacilli</taxon>
        <taxon>Lactobacillales</taxon>
        <taxon>Lactobacillaceae</taxon>
        <taxon>Limosilactobacillus</taxon>
    </lineage>
</organism>
<feature type="signal peptide" evidence="1">
    <location>
        <begin position="1"/>
        <end position="24"/>
    </location>
</feature>
<reference evidence="2 3" key="2">
    <citation type="journal article" date="2015" name="Genome Announc.">
        <title>Draft Genome Sequence of Lactobacillus fermentum NB-22.</title>
        <authorList>
            <person name="Chaplin A.V."/>
            <person name="Shkoporov A.N."/>
            <person name="Efimov B.A."/>
            <person name="Pikina A.P."/>
            <person name="Borisova O.Y."/>
            <person name="Gladko I.A."/>
            <person name="Postnikova E.A."/>
            <person name="Lordkipanidze A.E."/>
            <person name="Kafarskaia L.I."/>
        </authorList>
    </citation>
    <scope>NUCLEOTIDE SEQUENCE [LARGE SCALE GENOMIC DNA]</scope>
    <source>
        <strain evidence="2 3">NB-22</strain>
    </source>
</reference>
<dbReference type="RefSeq" id="WP_023466261.1">
    <property type="nucleotide sequence ID" value="NZ_KI546258.1"/>
</dbReference>
<dbReference type="EMBL" id="AYHA01000127">
    <property type="protein sequence ID" value="ESS00983.1"/>
    <property type="molecule type" value="Genomic_DNA"/>
</dbReference>
<evidence type="ECO:0000313" key="2">
    <source>
        <dbReference type="EMBL" id="ESS00983.1"/>
    </source>
</evidence>
<gene>
    <name evidence="2" type="ORF">NB22_07135</name>
</gene>